<dbReference type="InterPro" id="IPR011598">
    <property type="entry name" value="bHLH_dom"/>
</dbReference>
<dbReference type="SMART" id="SM00353">
    <property type="entry name" value="HLH"/>
    <property type="match status" value="1"/>
</dbReference>
<dbReference type="SUPFAM" id="SSF47459">
    <property type="entry name" value="HLH, helix-loop-helix DNA-binding domain"/>
    <property type="match status" value="1"/>
</dbReference>
<accession>A0A9D4XLB7</accession>
<evidence type="ECO:0000256" key="5">
    <source>
        <dbReference type="SAM" id="Coils"/>
    </source>
</evidence>
<dbReference type="GO" id="GO:0046983">
    <property type="term" value="F:protein dimerization activity"/>
    <property type="evidence" value="ECO:0007669"/>
    <property type="project" value="InterPro"/>
</dbReference>
<keyword evidence="2" id="KW-0805">Transcription regulation</keyword>
<reference evidence="7 8" key="1">
    <citation type="journal article" date="2022" name="Nat. Genet.">
        <title>Improved pea reference genome and pan-genome highlight genomic features and evolutionary characteristics.</title>
        <authorList>
            <person name="Yang T."/>
            <person name="Liu R."/>
            <person name="Luo Y."/>
            <person name="Hu S."/>
            <person name="Wang D."/>
            <person name="Wang C."/>
            <person name="Pandey M.K."/>
            <person name="Ge S."/>
            <person name="Xu Q."/>
            <person name="Li N."/>
            <person name="Li G."/>
            <person name="Huang Y."/>
            <person name="Saxena R.K."/>
            <person name="Ji Y."/>
            <person name="Li M."/>
            <person name="Yan X."/>
            <person name="He Y."/>
            <person name="Liu Y."/>
            <person name="Wang X."/>
            <person name="Xiang C."/>
            <person name="Varshney R.K."/>
            <person name="Ding H."/>
            <person name="Gao S."/>
            <person name="Zong X."/>
        </authorList>
    </citation>
    <scope>NUCLEOTIDE SEQUENCE [LARGE SCALE GENOMIC DNA]</scope>
    <source>
        <strain evidence="7 8">cv. Zhongwan 6</strain>
    </source>
</reference>
<dbReference type="GO" id="GO:0005634">
    <property type="term" value="C:nucleus"/>
    <property type="evidence" value="ECO:0007669"/>
    <property type="project" value="UniProtKB-SubCell"/>
</dbReference>
<keyword evidence="8" id="KW-1185">Reference proteome</keyword>
<keyword evidence="3" id="KW-0804">Transcription</keyword>
<proteinExistence type="predicted"/>
<dbReference type="Gramene" id="Psat04G0626600-T1">
    <property type="protein sequence ID" value="KAI5423206.1"/>
    <property type="gene ID" value="KIW84_046266"/>
</dbReference>
<comment type="subcellular location">
    <subcellularLocation>
        <location evidence="1">Nucleus</location>
    </subcellularLocation>
</comment>
<comment type="caution">
    <text evidence="7">The sequence shown here is derived from an EMBL/GenBank/DDBJ whole genome shotgun (WGS) entry which is preliminary data.</text>
</comment>
<dbReference type="PROSITE" id="PS50888">
    <property type="entry name" value="BHLH"/>
    <property type="match status" value="1"/>
</dbReference>
<gene>
    <name evidence="7" type="ORF">KIW84_046266</name>
</gene>
<dbReference type="InterPro" id="IPR052610">
    <property type="entry name" value="bHLH_transcription_regulator"/>
</dbReference>
<dbReference type="EMBL" id="JAMSHJ010000004">
    <property type="protein sequence ID" value="KAI5423206.1"/>
    <property type="molecule type" value="Genomic_DNA"/>
</dbReference>
<evidence type="ECO:0000313" key="7">
    <source>
        <dbReference type="EMBL" id="KAI5423206.1"/>
    </source>
</evidence>
<evidence type="ECO:0000259" key="6">
    <source>
        <dbReference type="PROSITE" id="PS50888"/>
    </source>
</evidence>
<protein>
    <recommendedName>
        <fullName evidence="6">BHLH domain-containing protein</fullName>
    </recommendedName>
</protein>
<dbReference type="Pfam" id="PF00010">
    <property type="entry name" value="HLH"/>
    <property type="match status" value="1"/>
</dbReference>
<evidence type="ECO:0000313" key="8">
    <source>
        <dbReference type="Proteomes" id="UP001058974"/>
    </source>
</evidence>
<sequence>MSYEMEELQENWIPHSEMDGENFFNQQNHMKYLQEQMSYPCSTLVEASYNNTTNYENPLNVFMGDRTCQFNMVDIAAENNILSTHILPLINSPIDPAFQSAQVNHGSKPIKRKIRSTSETAEHIASERKRRLKLTRNFIALSAIIPGLKKTEKSYILQEAINYINQLQERVRELEIENVKINIAYSTMVDKKLQNSKTCEANVVDNHKFSDEFALPEVTARVSEKNVMIMIQCEKKQNDDMVHKILSLVTNLHLSITSSHIFPFGASTLQITIIAQMKDEYSLTIDDLVKILRNVLLESNGDQQ</sequence>
<dbReference type="InterPro" id="IPR036638">
    <property type="entry name" value="HLH_DNA-bd_sf"/>
</dbReference>
<evidence type="ECO:0000256" key="4">
    <source>
        <dbReference type="ARBA" id="ARBA00023242"/>
    </source>
</evidence>
<keyword evidence="5" id="KW-0175">Coiled coil</keyword>
<dbReference type="OrthoDB" id="1382048at2759"/>
<dbReference type="Gene3D" id="4.10.280.10">
    <property type="entry name" value="Helix-loop-helix DNA-binding domain"/>
    <property type="match status" value="1"/>
</dbReference>
<evidence type="ECO:0000256" key="3">
    <source>
        <dbReference type="ARBA" id="ARBA00023163"/>
    </source>
</evidence>
<dbReference type="PANTHER" id="PTHR45959:SF2">
    <property type="entry name" value="BHLH TRANSCRIPTION FACTOR"/>
    <property type="match status" value="1"/>
</dbReference>
<name>A0A9D4XLB7_PEA</name>
<feature type="coiled-coil region" evidence="5">
    <location>
        <begin position="157"/>
        <end position="184"/>
    </location>
</feature>
<dbReference type="AlphaFoldDB" id="A0A9D4XLB7"/>
<evidence type="ECO:0000256" key="2">
    <source>
        <dbReference type="ARBA" id="ARBA00023015"/>
    </source>
</evidence>
<dbReference type="PANTHER" id="PTHR45959">
    <property type="entry name" value="BHLH TRANSCRIPTION FACTOR"/>
    <property type="match status" value="1"/>
</dbReference>
<keyword evidence="4" id="KW-0539">Nucleus</keyword>
<organism evidence="7 8">
    <name type="scientific">Pisum sativum</name>
    <name type="common">Garden pea</name>
    <name type="synonym">Lathyrus oleraceus</name>
    <dbReference type="NCBI Taxonomy" id="3888"/>
    <lineage>
        <taxon>Eukaryota</taxon>
        <taxon>Viridiplantae</taxon>
        <taxon>Streptophyta</taxon>
        <taxon>Embryophyta</taxon>
        <taxon>Tracheophyta</taxon>
        <taxon>Spermatophyta</taxon>
        <taxon>Magnoliopsida</taxon>
        <taxon>eudicotyledons</taxon>
        <taxon>Gunneridae</taxon>
        <taxon>Pentapetalae</taxon>
        <taxon>rosids</taxon>
        <taxon>fabids</taxon>
        <taxon>Fabales</taxon>
        <taxon>Fabaceae</taxon>
        <taxon>Papilionoideae</taxon>
        <taxon>50 kb inversion clade</taxon>
        <taxon>NPAAA clade</taxon>
        <taxon>Hologalegina</taxon>
        <taxon>IRL clade</taxon>
        <taxon>Fabeae</taxon>
        <taxon>Lathyrus</taxon>
    </lineage>
</organism>
<feature type="domain" description="BHLH" evidence="6">
    <location>
        <begin position="118"/>
        <end position="167"/>
    </location>
</feature>
<dbReference type="Proteomes" id="UP001058974">
    <property type="component" value="Chromosome 4"/>
</dbReference>
<evidence type="ECO:0000256" key="1">
    <source>
        <dbReference type="ARBA" id="ARBA00004123"/>
    </source>
</evidence>